<dbReference type="GeneTree" id="ENSGT00390000016110"/>
<evidence type="ECO:0000256" key="7">
    <source>
        <dbReference type="ARBA" id="ARBA00035685"/>
    </source>
</evidence>
<comment type="subcellular location">
    <subcellularLocation>
        <location evidence="1">Endoplasmic reticulum membrane</location>
        <topology evidence="1">Peripheral membrane protein</topology>
    </subcellularLocation>
    <subcellularLocation>
        <location evidence="2">Lipid droplet</location>
    </subcellularLocation>
</comment>
<evidence type="ECO:0000259" key="11">
    <source>
        <dbReference type="PROSITE" id="PS51140"/>
    </source>
</evidence>
<gene>
    <name evidence="12" type="primary">AUP1</name>
    <name evidence="12" type="synonym">aup1</name>
</gene>
<keyword evidence="4" id="KW-0256">Endoplasmic reticulum</keyword>
<dbReference type="CDD" id="cd14420">
    <property type="entry name" value="CUE_AUP1"/>
    <property type="match status" value="1"/>
</dbReference>
<feature type="region of interest" description="Disordered" evidence="9">
    <location>
        <begin position="339"/>
        <end position="389"/>
    </location>
</feature>
<dbReference type="FunFam" id="1.10.8.10:FF:000049">
    <property type="entry name" value="ancient ubiquitous protein 1 isoform X2"/>
    <property type="match status" value="1"/>
</dbReference>
<evidence type="ECO:0000256" key="1">
    <source>
        <dbReference type="ARBA" id="ARBA00004406"/>
    </source>
</evidence>
<feature type="transmembrane region" description="Helical" evidence="10">
    <location>
        <begin position="20"/>
        <end position="48"/>
    </location>
</feature>
<organism evidence="12 13">
    <name type="scientific">Myripristis murdjan</name>
    <name type="common">pinecone soldierfish</name>
    <dbReference type="NCBI Taxonomy" id="586833"/>
    <lineage>
        <taxon>Eukaryota</taxon>
        <taxon>Metazoa</taxon>
        <taxon>Chordata</taxon>
        <taxon>Craniata</taxon>
        <taxon>Vertebrata</taxon>
        <taxon>Euteleostomi</taxon>
        <taxon>Actinopterygii</taxon>
        <taxon>Neopterygii</taxon>
        <taxon>Teleostei</taxon>
        <taxon>Neoteleostei</taxon>
        <taxon>Acanthomorphata</taxon>
        <taxon>Holocentriformes</taxon>
        <taxon>Holocentridae</taxon>
        <taxon>Myripristis</taxon>
    </lineage>
</organism>
<evidence type="ECO:0000256" key="4">
    <source>
        <dbReference type="ARBA" id="ARBA00022824"/>
    </source>
</evidence>
<dbReference type="InterPro" id="IPR003892">
    <property type="entry name" value="CUE"/>
</dbReference>
<sequence length="416" mass="46610">METRGIEDMFDFRRFPKDGLLLLLLLIYSPVGLCLMFLRIFIGIHVFLVSCALPESFVRRFIVRTMCSVLGMHVRQKNPRSRDKNTKLYICNHVTEFDHNIINLLTPCNTPQLEGSTGFVCWARGFMEMHSASAQGVIGESLQRYCSTEGTLPLLLFPEEDTTNGRAGLLKFSSWPFSLTDSIQPVALRVTRPLLALSTPESSWLTELLWTFFAPCTVYHVSWLPPVSRQDGESMQEFANKAQELLACELGLVSTQITKADKAEHIKRKRHTAPQTSTSVRPGSISLGFIQSSGIEDHRINKMAQQVKDVLPHVPLNVITKDLAKTNCVDTTITNLLENSEETPVEATGTSSFGPSKNSSFSPSPTPSPTIKPAAKTFGKSPADRHLSLQERKEALYNFARRRYIEKHGLDQEDSH</sequence>
<feature type="domain" description="CUE" evidence="11">
    <location>
        <begin position="299"/>
        <end position="341"/>
    </location>
</feature>
<evidence type="ECO:0000256" key="5">
    <source>
        <dbReference type="ARBA" id="ARBA00023136"/>
    </source>
</evidence>
<accession>A0A667YZW5</accession>
<dbReference type="PROSITE" id="PS51140">
    <property type="entry name" value="CUE"/>
    <property type="match status" value="1"/>
</dbReference>
<protein>
    <recommendedName>
        <fullName evidence="7">Lipid droplet-regulating VLDL assembly factor AUP1</fullName>
    </recommendedName>
    <alternativeName>
        <fullName evidence="8">Ancient ubiquitous protein 1</fullName>
    </alternativeName>
</protein>
<dbReference type="CTD" id="550"/>
<dbReference type="SUPFAM" id="SSF69593">
    <property type="entry name" value="Glycerol-3-phosphate (1)-acyltransferase"/>
    <property type="match status" value="1"/>
</dbReference>
<dbReference type="Proteomes" id="UP000472263">
    <property type="component" value="Chromosome 10"/>
</dbReference>
<name>A0A667YZW5_9TELE</name>
<reference evidence="12" key="1">
    <citation type="submission" date="2019-06" db="EMBL/GenBank/DDBJ databases">
        <authorList>
            <consortium name="Wellcome Sanger Institute Data Sharing"/>
        </authorList>
    </citation>
    <scope>NUCLEOTIDE SEQUENCE [LARGE SCALE GENOMIC DNA]</scope>
</reference>
<dbReference type="Pfam" id="PF02845">
    <property type="entry name" value="CUE"/>
    <property type="match status" value="1"/>
</dbReference>
<proteinExistence type="inferred from homology"/>
<dbReference type="GeneID" id="115366454"/>
<dbReference type="RefSeq" id="XP_029917770.1">
    <property type="nucleotide sequence ID" value="XM_030061910.1"/>
</dbReference>
<keyword evidence="5 10" id="KW-0472">Membrane</keyword>
<evidence type="ECO:0000313" key="13">
    <source>
        <dbReference type="Proteomes" id="UP000472263"/>
    </source>
</evidence>
<dbReference type="SMART" id="SM00546">
    <property type="entry name" value="CUE"/>
    <property type="match status" value="1"/>
</dbReference>
<evidence type="ECO:0000256" key="9">
    <source>
        <dbReference type="SAM" id="MobiDB-lite"/>
    </source>
</evidence>
<dbReference type="OrthoDB" id="1854593at2759"/>
<reference evidence="12" key="3">
    <citation type="submission" date="2025-09" db="UniProtKB">
        <authorList>
            <consortium name="Ensembl"/>
        </authorList>
    </citation>
    <scope>IDENTIFICATION</scope>
</reference>
<evidence type="ECO:0000256" key="6">
    <source>
        <dbReference type="ARBA" id="ARBA00035634"/>
    </source>
</evidence>
<dbReference type="Ensembl" id="ENSMMDT00005032662.1">
    <property type="protein sequence ID" value="ENSMMDP00005031943.1"/>
    <property type="gene ID" value="ENSMMDG00005015071.1"/>
</dbReference>
<evidence type="ECO:0000256" key="3">
    <source>
        <dbReference type="ARBA" id="ARBA00022677"/>
    </source>
</evidence>
<evidence type="ECO:0000313" key="12">
    <source>
        <dbReference type="Ensembl" id="ENSMMDP00005031943.1"/>
    </source>
</evidence>
<keyword evidence="13" id="KW-1185">Reference proteome</keyword>
<dbReference type="GO" id="GO:0036503">
    <property type="term" value="P:ERAD pathway"/>
    <property type="evidence" value="ECO:0007669"/>
    <property type="project" value="InterPro"/>
</dbReference>
<dbReference type="AlphaFoldDB" id="A0A667YZW5"/>
<evidence type="ECO:0000256" key="8">
    <source>
        <dbReference type="ARBA" id="ARBA00035713"/>
    </source>
</evidence>
<evidence type="ECO:0000256" key="2">
    <source>
        <dbReference type="ARBA" id="ARBA00004502"/>
    </source>
</evidence>
<dbReference type="InterPro" id="IPR048056">
    <property type="entry name" value="AUP1_CUE"/>
</dbReference>
<dbReference type="Gene3D" id="1.10.8.10">
    <property type="entry name" value="DNA helicase RuvA subunit, C-terminal domain"/>
    <property type="match status" value="1"/>
</dbReference>
<dbReference type="InParanoid" id="A0A667YZW5"/>
<keyword evidence="10" id="KW-1133">Transmembrane helix</keyword>
<dbReference type="GO" id="GO:0005789">
    <property type="term" value="C:endoplasmic reticulum membrane"/>
    <property type="evidence" value="ECO:0007669"/>
    <property type="project" value="UniProtKB-SubCell"/>
</dbReference>
<feature type="compositionally biased region" description="Low complexity" evidence="9">
    <location>
        <begin position="349"/>
        <end position="363"/>
    </location>
</feature>
<dbReference type="PANTHER" id="PTHR15486:SF96">
    <property type="entry name" value="LIPID DROPLET-REGULATING VLDL ASSEMBLY FACTOR AUP1"/>
    <property type="match status" value="1"/>
</dbReference>
<comment type="similarity">
    <text evidence="6">Belongs to the AUP1 family.</text>
</comment>
<dbReference type="PANTHER" id="PTHR15486">
    <property type="entry name" value="ANCIENT UBIQUITOUS PROTEIN"/>
    <property type="match status" value="1"/>
</dbReference>
<dbReference type="GO" id="GO:0005811">
    <property type="term" value="C:lipid droplet"/>
    <property type="evidence" value="ECO:0007669"/>
    <property type="project" value="UniProtKB-SubCell"/>
</dbReference>
<dbReference type="FunCoup" id="A0A667YZW5">
    <property type="interactions" value="723"/>
</dbReference>
<reference evidence="12" key="2">
    <citation type="submission" date="2025-08" db="UniProtKB">
        <authorList>
            <consortium name="Ensembl"/>
        </authorList>
    </citation>
    <scope>IDENTIFICATION</scope>
</reference>
<keyword evidence="3" id="KW-0551">Lipid droplet</keyword>
<dbReference type="GO" id="GO:0043130">
    <property type="term" value="F:ubiquitin binding"/>
    <property type="evidence" value="ECO:0007669"/>
    <property type="project" value="InterPro"/>
</dbReference>
<keyword evidence="10" id="KW-0812">Transmembrane</keyword>
<evidence type="ECO:0000256" key="10">
    <source>
        <dbReference type="SAM" id="Phobius"/>
    </source>
</evidence>